<feature type="domain" description="Co-chaperone DjlA N-terminal" evidence="1">
    <location>
        <begin position="26"/>
        <end position="142"/>
    </location>
</feature>
<organism evidence="2 3">
    <name type="scientific">Pistricoccus aurantiacus</name>
    <dbReference type="NCBI Taxonomy" id="1883414"/>
    <lineage>
        <taxon>Bacteria</taxon>
        <taxon>Pseudomonadati</taxon>
        <taxon>Pseudomonadota</taxon>
        <taxon>Gammaproteobacteria</taxon>
        <taxon>Oceanospirillales</taxon>
        <taxon>Halomonadaceae</taxon>
        <taxon>Pistricoccus</taxon>
    </lineage>
</organism>
<reference evidence="2 3" key="1">
    <citation type="submission" date="2019-06" db="EMBL/GenBank/DDBJ databases">
        <title>Genome analyses of bacteria isolated from kimchi.</title>
        <authorList>
            <person name="Lee S."/>
            <person name="Ahn S."/>
            <person name="Roh S."/>
        </authorList>
    </citation>
    <scope>NUCLEOTIDE SEQUENCE [LARGE SCALE GENOMIC DNA]</scope>
    <source>
        <strain evidence="2 3">CBA4606</strain>
    </source>
</reference>
<accession>A0A5B8SYA7</accession>
<dbReference type="InterPro" id="IPR007791">
    <property type="entry name" value="DjlA_N"/>
</dbReference>
<sequence length="152" mass="17579">MLDSIQRFFQQALTVPSPEESTLTLELAAAVLLCEIVRADYHRDEAELAALRETLKRRYKLSDTAVEELMSLAAQEVEEAVDHHRFVSLLNGHYSEQQRFALVESMWRLAYADGELDPLEEHRIRRLADLLFLSHGDFIRAKLRVQKELNNS</sequence>
<keyword evidence="3" id="KW-1185">Reference proteome</keyword>
<dbReference type="RefSeq" id="WP_147184848.1">
    <property type="nucleotide sequence ID" value="NZ_CP042382.1"/>
</dbReference>
<evidence type="ECO:0000259" key="1">
    <source>
        <dbReference type="Pfam" id="PF05099"/>
    </source>
</evidence>
<dbReference type="CDD" id="cd07313">
    <property type="entry name" value="terB_like_2"/>
    <property type="match status" value="1"/>
</dbReference>
<dbReference type="EMBL" id="CP042382">
    <property type="protein sequence ID" value="QEA39800.1"/>
    <property type="molecule type" value="Genomic_DNA"/>
</dbReference>
<dbReference type="Pfam" id="PF05099">
    <property type="entry name" value="TerB"/>
    <property type="match status" value="1"/>
</dbReference>
<dbReference type="OrthoDB" id="5294347at2"/>
<gene>
    <name evidence="2" type="ORF">FGL86_12445</name>
</gene>
<dbReference type="Proteomes" id="UP000321272">
    <property type="component" value="Chromosome"/>
</dbReference>
<evidence type="ECO:0000313" key="3">
    <source>
        <dbReference type="Proteomes" id="UP000321272"/>
    </source>
</evidence>
<protein>
    <submittedName>
        <fullName evidence="2">TerB family tellurite resistance protein</fullName>
    </submittedName>
</protein>
<dbReference type="InterPro" id="IPR029024">
    <property type="entry name" value="TerB-like"/>
</dbReference>
<dbReference type="KEGG" id="paur:FGL86_12445"/>
<evidence type="ECO:0000313" key="2">
    <source>
        <dbReference type="EMBL" id="QEA39800.1"/>
    </source>
</evidence>
<dbReference type="SUPFAM" id="SSF158682">
    <property type="entry name" value="TerB-like"/>
    <property type="match status" value="1"/>
</dbReference>
<dbReference type="AlphaFoldDB" id="A0A5B8SYA7"/>
<dbReference type="Gene3D" id="1.10.3680.10">
    <property type="entry name" value="TerB-like"/>
    <property type="match status" value="1"/>
</dbReference>
<name>A0A5B8SYA7_9GAMM</name>
<proteinExistence type="predicted"/>